<comment type="caution">
    <text evidence="3">The sequence shown here is derived from an EMBL/GenBank/DDBJ whole genome shotgun (WGS) entry which is preliminary data.</text>
</comment>
<keyword evidence="1" id="KW-0175">Coiled coil</keyword>
<keyword evidence="4" id="KW-1185">Reference proteome</keyword>
<dbReference type="RefSeq" id="WP_284243121.1">
    <property type="nucleotide sequence ID" value="NZ_BSST01000001.1"/>
</dbReference>
<feature type="chain" id="PRO_5046339204" description="DUF2884 family protein" evidence="2">
    <location>
        <begin position="33"/>
        <end position="197"/>
    </location>
</feature>
<sequence>MHTLSLSKITLSAVSSLTFIALLAISSPNVQADIVHHHADNDQVIIHSAANNKDPLYIVNGKSFHFSELSPAQQAEIKVIQDKLTAVEQEFDRYQDKIDKISAQLEQKAHVIEKEVRKLEQASIPYGKSKISLQDLSTIAQQLTSLANLDDELMQQKQKEMAVLEQQLDAVDWSLVDDIERHANALEQVLITIAKEI</sequence>
<organism evidence="3 4">
    <name type="scientific">Thalassotalea insulae</name>
    <dbReference type="NCBI Taxonomy" id="2056778"/>
    <lineage>
        <taxon>Bacteria</taxon>
        <taxon>Pseudomonadati</taxon>
        <taxon>Pseudomonadota</taxon>
        <taxon>Gammaproteobacteria</taxon>
        <taxon>Alteromonadales</taxon>
        <taxon>Colwelliaceae</taxon>
        <taxon>Thalassotalea</taxon>
    </lineage>
</organism>
<reference evidence="3 4" key="1">
    <citation type="submission" date="2023-03" db="EMBL/GenBank/DDBJ databases">
        <title>Draft genome sequence of Thalassotalea insulae KCTC 62186T.</title>
        <authorList>
            <person name="Sawabe T."/>
        </authorList>
    </citation>
    <scope>NUCLEOTIDE SEQUENCE [LARGE SCALE GENOMIC DNA]</scope>
    <source>
        <strain evidence="3 4">KCTC 62186</strain>
    </source>
</reference>
<evidence type="ECO:0000256" key="1">
    <source>
        <dbReference type="SAM" id="Coils"/>
    </source>
</evidence>
<name>A0ABQ6GMX0_9GAMM</name>
<accession>A0ABQ6GMX0</accession>
<dbReference type="Proteomes" id="UP001157186">
    <property type="component" value="Unassembled WGS sequence"/>
</dbReference>
<evidence type="ECO:0000256" key="2">
    <source>
        <dbReference type="SAM" id="SignalP"/>
    </source>
</evidence>
<feature type="coiled-coil region" evidence="1">
    <location>
        <begin position="77"/>
        <end position="174"/>
    </location>
</feature>
<evidence type="ECO:0008006" key="5">
    <source>
        <dbReference type="Google" id="ProtNLM"/>
    </source>
</evidence>
<evidence type="ECO:0000313" key="4">
    <source>
        <dbReference type="Proteomes" id="UP001157186"/>
    </source>
</evidence>
<gene>
    <name evidence="3" type="ORF">tinsulaeT_06170</name>
</gene>
<dbReference type="EMBL" id="BSST01000001">
    <property type="protein sequence ID" value="GLX77277.1"/>
    <property type="molecule type" value="Genomic_DNA"/>
</dbReference>
<feature type="signal peptide" evidence="2">
    <location>
        <begin position="1"/>
        <end position="32"/>
    </location>
</feature>
<keyword evidence="2" id="KW-0732">Signal</keyword>
<proteinExistence type="predicted"/>
<protein>
    <recommendedName>
        <fullName evidence="5">DUF2884 family protein</fullName>
    </recommendedName>
</protein>
<evidence type="ECO:0000313" key="3">
    <source>
        <dbReference type="EMBL" id="GLX77277.1"/>
    </source>
</evidence>